<dbReference type="Pfam" id="PF12698">
    <property type="entry name" value="ABC2_membrane_3"/>
    <property type="match status" value="1"/>
</dbReference>
<dbReference type="PROSITE" id="PS51257">
    <property type="entry name" value="PROKAR_LIPOPROTEIN"/>
    <property type="match status" value="1"/>
</dbReference>
<protein>
    <submittedName>
        <fullName evidence="7">ABC transporter permease</fullName>
    </submittedName>
</protein>
<feature type="transmembrane region" description="Helical" evidence="5">
    <location>
        <begin position="292"/>
        <end position="318"/>
    </location>
</feature>
<keyword evidence="8" id="KW-1185">Reference proteome</keyword>
<dbReference type="EMBL" id="WHNX01000009">
    <property type="protein sequence ID" value="MPW25599.1"/>
    <property type="molecule type" value="Genomic_DNA"/>
</dbReference>
<dbReference type="RefSeq" id="WP_152803222.1">
    <property type="nucleotide sequence ID" value="NZ_WHNX01000009.1"/>
</dbReference>
<dbReference type="Proteomes" id="UP000440004">
    <property type="component" value="Unassembled WGS sequence"/>
</dbReference>
<feature type="transmembrane region" description="Helical" evidence="5">
    <location>
        <begin position="217"/>
        <end position="239"/>
    </location>
</feature>
<evidence type="ECO:0000259" key="6">
    <source>
        <dbReference type="Pfam" id="PF12698"/>
    </source>
</evidence>
<gene>
    <name evidence="7" type="ORF">GC105_07330</name>
</gene>
<dbReference type="InterPro" id="IPR013525">
    <property type="entry name" value="ABC2_TM"/>
</dbReference>
<feature type="transmembrane region" description="Helical" evidence="5">
    <location>
        <begin position="185"/>
        <end position="211"/>
    </location>
</feature>
<feature type="transmembrane region" description="Helical" evidence="5">
    <location>
        <begin position="251"/>
        <end position="272"/>
    </location>
</feature>
<reference evidence="7 8" key="1">
    <citation type="submission" date="2019-10" db="EMBL/GenBank/DDBJ databases">
        <title>Alkalibaculum tamaniensis sp.nov., a new alkaliphilic acetogen, isolated on methoxylated aromatics from a mud volcano.</title>
        <authorList>
            <person name="Khomyakova M.A."/>
            <person name="Merkel A.Y."/>
            <person name="Bonch-Osmolovskaya E.A."/>
            <person name="Slobodkin A.I."/>
        </authorList>
    </citation>
    <scope>NUCLEOTIDE SEQUENCE [LARGE SCALE GENOMIC DNA]</scope>
    <source>
        <strain evidence="7 8">M08DMB</strain>
    </source>
</reference>
<evidence type="ECO:0000313" key="7">
    <source>
        <dbReference type="EMBL" id="MPW25599.1"/>
    </source>
</evidence>
<proteinExistence type="predicted"/>
<feature type="transmembrane region" description="Helical" evidence="5">
    <location>
        <begin position="146"/>
        <end position="164"/>
    </location>
</feature>
<evidence type="ECO:0000256" key="5">
    <source>
        <dbReference type="SAM" id="Phobius"/>
    </source>
</evidence>
<keyword evidence="2 5" id="KW-0812">Transmembrane</keyword>
<comment type="caution">
    <text evidence="7">The sequence shown here is derived from an EMBL/GenBank/DDBJ whole genome shotgun (WGS) entry which is preliminary data.</text>
</comment>
<dbReference type="AlphaFoldDB" id="A0A6A7K7Y0"/>
<name>A0A6A7K7Y0_9FIRM</name>
<organism evidence="7 8">
    <name type="scientific">Alkalibaculum sporogenes</name>
    <dbReference type="NCBI Taxonomy" id="2655001"/>
    <lineage>
        <taxon>Bacteria</taxon>
        <taxon>Bacillati</taxon>
        <taxon>Bacillota</taxon>
        <taxon>Clostridia</taxon>
        <taxon>Eubacteriales</taxon>
        <taxon>Eubacteriaceae</taxon>
        <taxon>Alkalibaculum</taxon>
    </lineage>
</organism>
<dbReference type="GO" id="GO:0140359">
    <property type="term" value="F:ABC-type transporter activity"/>
    <property type="evidence" value="ECO:0007669"/>
    <property type="project" value="InterPro"/>
</dbReference>
<accession>A0A6A7K7Y0</accession>
<evidence type="ECO:0000256" key="1">
    <source>
        <dbReference type="ARBA" id="ARBA00004141"/>
    </source>
</evidence>
<evidence type="ECO:0000256" key="3">
    <source>
        <dbReference type="ARBA" id="ARBA00022989"/>
    </source>
</evidence>
<feature type="transmembrane region" description="Helical" evidence="5">
    <location>
        <begin position="21"/>
        <end position="41"/>
    </location>
</feature>
<evidence type="ECO:0000256" key="2">
    <source>
        <dbReference type="ARBA" id="ARBA00022692"/>
    </source>
</evidence>
<dbReference type="GO" id="GO:0016020">
    <property type="term" value="C:membrane"/>
    <property type="evidence" value="ECO:0007669"/>
    <property type="project" value="UniProtKB-SubCell"/>
</dbReference>
<sequence>MWRGFISILKKDFKLILSSKFFLLALGSLILYSCYINFVYVKLDQDIYPVYIYDPMNTHTRVSSEVTQVDTIEDLKEKYSDGYSVGIDASSIESEIVIVTSGITSTDNFRAAYALSLLSPESSYTVENIGQNDKEMKNRREITSEFLFFELAAVGFLGLASLIFKEKQMGVIRVHGILPVNKSAFIISKLCLFLLSDLVFTCLLSIINLGLSAGWNVLPVVFIQAGILSIIMALAGLYCAIRVPDFKQFSLLYLVLAIFITTPVFLAAQTNINWNWINYHPMYHLFMGMKNSYFSTPSVGSSYYLVCALAIVLLFLLVHRALTHEMAKEG</sequence>
<evidence type="ECO:0000256" key="4">
    <source>
        <dbReference type="ARBA" id="ARBA00023136"/>
    </source>
</evidence>
<evidence type="ECO:0000313" key="8">
    <source>
        <dbReference type="Proteomes" id="UP000440004"/>
    </source>
</evidence>
<comment type="subcellular location">
    <subcellularLocation>
        <location evidence="1">Membrane</location>
        <topology evidence="1">Multi-pass membrane protein</topology>
    </subcellularLocation>
</comment>
<keyword evidence="3 5" id="KW-1133">Transmembrane helix</keyword>
<keyword evidence="4 5" id="KW-0472">Membrane</keyword>
<feature type="domain" description="ABC-2 type transporter transmembrane" evidence="6">
    <location>
        <begin position="30"/>
        <end position="317"/>
    </location>
</feature>